<evidence type="ECO:0000259" key="2">
    <source>
        <dbReference type="Pfam" id="PF03734"/>
    </source>
</evidence>
<feature type="domain" description="L,D-TPase catalytic" evidence="2">
    <location>
        <begin position="45"/>
        <end position="227"/>
    </location>
</feature>
<proteinExistence type="predicted"/>
<accession>A0ABW4TI38</accession>
<protein>
    <submittedName>
        <fullName evidence="3">L,D-transpeptidase family protein</fullName>
    </submittedName>
</protein>
<dbReference type="Proteomes" id="UP001597351">
    <property type="component" value="Unassembled WGS sequence"/>
</dbReference>
<feature type="chain" id="PRO_5045261544" evidence="1">
    <location>
        <begin position="23"/>
        <end position="232"/>
    </location>
</feature>
<dbReference type="Pfam" id="PF03734">
    <property type="entry name" value="YkuD"/>
    <property type="match status" value="1"/>
</dbReference>
<feature type="signal peptide" evidence="1">
    <location>
        <begin position="1"/>
        <end position="22"/>
    </location>
</feature>
<dbReference type="EMBL" id="JBHUGD010000001">
    <property type="protein sequence ID" value="MFD1945187.1"/>
    <property type="molecule type" value="Genomic_DNA"/>
</dbReference>
<dbReference type="RefSeq" id="WP_343915920.1">
    <property type="nucleotide sequence ID" value="NZ_BAAAJT010000002.1"/>
</dbReference>
<evidence type="ECO:0000313" key="4">
    <source>
        <dbReference type="Proteomes" id="UP001597351"/>
    </source>
</evidence>
<comment type="caution">
    <text evidence="3">The sequence shown here is derived from an EMBL/GenBank/DDBJ whole genome shotgun (WGS) entry which is preliminary data.</text>
</comment>
<organism evidence="3 4">
    <name type="scientific">Nocardioides aestuarii</name>
    <dbReference type="NCBI Taxonomy" id="252231"/>
    <lineage>
        <taxon>Bacteria</taxon>
        <taxon>Bacillati</taxon>
        <taxon>Actinomycetota</taxon>
        <taxon>Actinomycetes</taxon>
        <taxon>Propionibacteriales</taxon>
        <taxon>Nocardioidaceae</taxon>
        <taxon>Nocardioides</taxon>
    </lineage>
</organism>
<dbReference type="PANTHER" id="PTHR38589:SF1">
    <property type="entry name" value="BLR0621 PROTEIN"/>
    <property type="match status" value="1"/>
</dbReference>
<sequence>MKPLLSLLLLATLLLVPSPALATSAADTVTLDGVTVRVRPGTEQVVTVNHTKGHHARVTFWSRSGQRWEKRFAAGDGRIGYGGLVRAKRRVQGSGRTPLGTFRMPWAFGMHHQKDAWDPSYRKVRTGDYWVLDNQSDHYNRYRNKQQGGFRWRLPASDPNGSERLQDYPVQYEWAVTTSFNSNQVKQRGGAIFLHVNGSGATAGCVSAPRWFLKRLMRRLDQDRKPVIAIGR</sequence>
<name>A0ABW4TI38_9ACTN</name>
<evidence type="ECO:0000313" key="3">
    <source>
        <dbReference type="EMBL" id="MFD1945187.1"/>
    </source>
</evidence>
<evidence type="ECO:0000256" key="1">
    <source>
        <dbReference type="SAM" id="SignalP"/>
    </source>
</evidence>
<gene>
    <name evidence="3" type="ORF">ACFSDE_00140</name>
</gene>
<keyword evidence="1" id="KW-0732">Signal</keyword>
<keyword evidence="4" id="KW-1185">Reference proteome</keyword>
<dbReference type="InterPro" id="IPR005490">
    <property type="entry name" value="LD_TPept_cat_dom"/>
</dbReference>
<dbReference type="PANTHER" id="PTHR38589">
    <property type="entry name" value="BLR0621 PROTEIN"/>
    <property type="match status" value="1"/>
</dbReference>
<reference evidence="4" key="1">
    <citation type="journal article" date="2019" name="Int. J. Syst. Evol. Microbiol.">
        <title>The Global Catalogue of Microorganisms (GCM) 10K type strain sequencing project: providing services to taxonomists for standard genome sequencing and annotation.</title>
        <authorList>
            <consortium name="The Broad Institute Genomics Platform"/>
            <consortium name="The Broad Institute Genome Sequencing Center for Infectious Disease"/>
            <person name="Wu L."/>
            <person name="Ma J."/>
        </authorList>
    </citation>
    <scope>NUCLEOTIDE SEQUENCE [LARGE SCALE GENOMIC DNA]</scope>
    <source>
        <strain evidence="4">CGMCC 1.12477</strain>
    </source>
</reference>